<accession>A0A1S3HM66</accession>
<dbReference type="AlphaFoldDB" id="A0A1S3HM66"/>
<dbReference type="Proteomes" id="UP000085678">
    <property type="component" value="Unplaced"/>
</dbReference>
<proteinExistence type="predicted"/>
<feature type="domain" description="DZIP3-like HEPN" evidence="1">
    <location>
        <begin position="36"/>
        <end position="166"/>
    </location>
</feature>
<protein>
    <submittedName>
        <fullName evidence="3">Uncharacterized protein LOC106156463</fullName>
    </submittedName>
</protein>
<dbReference type="InterPro" id="IPR041249">
    <property type="entry name" value="HEPN_DZIP3"/>
</dbReference>
<dbReference type="OrthoDB" id="6159696at2759"/>
<dbReference type="GeneID" id="106156463"/>
<dbReference type="RefSeq" id="XP_013387175.1">
    <property type="nucleotide sequence ID" value="XM_013531721.1"/>
</dbReference>
<reference evidence="3" key="1">
    <citation type="submission" date="2025-08" db="UniProtKB">
        <authorList>
            <consortium name="RefSeq"/>
        </authorList>
    </citation>
    <scope>IDENTIFICATION</scope>
    <source>
        <tissue evidence="3">Gonads</tissue>
    </source>
</reference>
<name>A0A1S3HM66_LINAN</name>
<organism evidence="2 3">
    <name type="scientific">Lingula anatina</name>
    <name type="common">Brachiopod</name>
    <name type="synonym">Lingula unguis</name>
    <dbReference type="NCBI Taxonomy" id="7574"/>
    <lineage>
        <taxon>Eukaryota</taxon>
        <taxon>Metazoa</taxon>
        <taxon>Spiralia</taxon>
        <taxon>Lophotrochozoa</taxon>
        <taxon>Brachiopoda</taxon>
        <taxon>Linguliformea</taxon>
        <taxon>Lingulata</taxon>
        <taxon>Lingulida</taxon>
        <taxon>Linguloidea</taxon>
        <taxon>Lingulidae</taxon>
        <taxon>Lingula</taxon>
    </lineage>
</organism>
<keyword evidence="2" id="KW-1185">Reference proteome</keyword>
<sequence length="192" mass="22269">MVVDNQSYARLAHLVLDLGAVALRHFFSASILQNGETLEQFLTRNKQNIWDCYKRKKVIHKSQYELLFLPNILHTPKLDDLDVTLLCFLIRQFHPNVPVTWYGWSCPDKAKAKADPLMTPEIEAIINIKYHRNQLAHRGTTVVKDQEFEKMWNTIAPSVVTLGVEKPVVEEARMEVIGIQHYILLLNVLFNY</sequence>
<dbReference type="KEGG" id="lak:106156463"/>
<evidence type="ECO:0000259" key="1">
    <source>
        <dbReference type="Pfam" id="PF18738"/>
    </source>
</evidence>
<gene>
    <name evidence="3" type="primary">LOC106156463</name>
</gene>
<evidence type="ECO:0000313" key="3">
    <source>
        <dbReference type="RefSeq" id="XP_013387175.1"/>
    </source>
</evidence>
<evidence type="ECO:0000313" key="2">
    <source>
        <dbReference type="Proteomes" id="UP000085678"/>
    </source>
</evidence>
<dbReference type="Pfam" id="PF18738">
    <property type="entry name" value="HEPN_DZIP3"/>
    <property type="match status" value="1"/>
</dbReference>
<dbReference type="InParanoid" id="A0A1S3HM66"/>
<dbReference type="OMA" id="NICGIRT"/>